<reference evidence="3 4" key="1">
    <citation type="journal article" date="2017" name="Syst. Appl. Microbiol.">
        <title>Soybeans inoculated with root zone soils of Canadian native legumes harbour diverse and novel Bradyrhizobium spp. that possess agricultural potential.</title>
        <authorList>
            <person name="Bromfield E.S.P."/>
            <person name="Cloutier S."/>
            <person name="Tambong J.T."/>
            <person name="Tran Thi T.V."/>
        </authorList>
    </citation>
    <scope>NUCLEOTIDE SEQUENCE [LARGE SCALE GENOMIC DNA]</scope>
    <source>
        <strain evidence="3 4">323S2</strain>
    </source>
</reference>
<evidence type="ECO:0000256" key="1">
    <source>
        <dbReference type="SAM" id="MobiDB-lite"/>
    </source>
</evidence>
<dbReference type="EMBL" id="JACBFH010000001">
    <property type="protein sequence ID" value="NYY94162.1"/>
    <property type="molecule type" value="Genomic_DNA"/>
</dbReference>
<gene>
    <name evidence="3" type="ORF">G6321_00029285</name>
    <name evidence="2" type="ORF">G6321_38975</name>
</gene>
<accession>A0A7Z0QK47</accession>
<organism evidence="2">
    <name type="scientific">Bradyrhizobium barranii subsp. barranii</name>
    <dbReference type="NCBI Taxonomy" id="2823807"/>
    <lineage>
        <taxon>Bacteria</taxon>
        <taxon>Pseudomonadati</taxon>
        <taxon>Pseudomonadota</taxon>
        <taxon>Alphaproteobacteria</taxon>
        <taxon>Hyphomicrobiales</taxon>
        <taxon>Nitrobacteraceae</taxon>
        <taxon>Bradyrhizobium</taxon>
        <taxon>Bradyrhizobium barranii</taxon>
    </lineage>
</organism>
<dbReference type="RefSeq" id="WP_166352639.1">
    <property type="nucleotide sequence ID" value="NZ_CP088280.1"/>
</dbReference>
<feature type="compositionally biased region" description="Basic and acidic residues" evidence="1">
    <location>
        <begin position="36"/>
        <end position="46"/>
    </location>
</feature>
<feature type="region of interest" description="Disordered" evidence="1">
    <location>
        <begin position="29"/>
        <end position="52"/>
    </location>
</feature>
<dbReference type="AlphaFoldDB" id="A0A7Z0QK47"/>
<sequence>MSKVSPLYPTKRTSVKGVVTSLMGQKATLTAAGKHSMRDGEPRVKADPPYAA</sequence>
<dbReference type="EMBL" id="CP088280">
    <property type="protein sequence ID" value="UGX89948.1"/>
    <property type="molecule type" value="Genomic_DNA"/>
</dbReference>
<evidence type="ECO:0000313" key="4">
    <source>
        <dbReference type="Proteomes" id="UP000564836"/>
    </source>
</evidence>
<protein>
    <submittedName>
        <fullName evidence="2">Uncharacterized protein</fullName>
    </submittedName>
</protein>
<reference evidence="2" key="2">
    <citation type="submission" date="2020-06" db="EMBL/GenBank/DDBJ databases">
        <title>Whole Genome Sequence of Bradyrhizobium sp. Strain 323S2.</title>
        <authorList>
            <person name="Bromfield E.S.P."/>
        </authorList>
    </citation>
    <scope>NUCLEOTIDE SEQUENCE [LARGE SCALE GENOMIC DNA]</scope>
    <source>
        <strain evidence="2">323S2</strain>
    </source>
</reference>
<evidence type="ECO:0000313" key="3">
    <source>
        <dbReference type="EMBL" id="UGX89948.1"/>
    </source>
</evidence>
<dbReference type="Proteomes" id="UP000564836">
    <property type="component" value="Chromosome"/>
</dbReference>
<name>A0A7Z0QK47_9BRAD</name>
<evidence type="ECO:0000313" key="2">
    <source>
        <dbReference type="EMBL" id="NYY94162.1"/>
    </source>
</evidence>
<reference evidence="3 4" key="3">
    <citation type="journal article" date="2022" name="Int. J. Syst. Evol. Microbiol.">
        <title>Strains of Bradyrhizobium barranii sp. nov. associated with legumes native to Canada are symbionts of soybeans and belong to different subspecies (subsp. barranii subsp. nov. and subsp. apii subsp. nov.) and symbiovars (sv. glycinearum and sv. septentrionale).</title>
        <authorList>
            <person name="Bromfield E.S.P."/>
            <person name="Cloutier S."/>
            <person name="Wasai-Hara S."/>
            <person name="Minamisawa K."/>
        </authorList>
    </citation>
    <scope>NUCLEOTIDE SEQUENCE [LARGE SCALE GENOMIC DNA]</scope>
    <source>
        <strain evidence="3 4">323S2</strain>
    </source>
</reference>
<proteinExistence type="predicted"/>